<dbReference type="InterPro" id="IPR001715">
    <property type="entry name" value="CH_dom"/>
</dbReference>
<dbReference type="InterPro" id="IPR027328">
    <property type="entry name" value="MAPRE"/>
</dbReference>
<organism evidence="2 3">
    <name type="scientific">Haemaphysalis longicornis</name>
    <name type="common">Bush tick</name>
    <dbReference type="NCBI Taxonomy" id="44386"/>
    <lineage>
        <taxon>Eukaryota</taxon>
        <taxon>Metazoa</taxon>
        <taxon>Ecdysozoa</taxon>
        <taxon>Arthropoda</taxon>
        <taxon>Chelicerata</taxon>
        <taxon>Arachnida</taxon>
        <taxon>Acari</taxon>
        <taxon>Parasitiformes</taxon>
        <taxon>Ixodida</taxon>
        <taxon>Ixodoidea</taxon>
        <taxon>Ixodidae</taxon>
        <taxon>Haemaphysalinae</taxon>
        <taxon>Haemaphysalis</taxon>
    </lineage>
</organism>
<dbReference type="Gene3D" id="1.10.418.10">
    <property type="entry name" value="Calponin-like domain"/>
    <property type="match status" value="1"/>
</dbReference>
<dbReference type="CDD" id="cd00014">
    <property type="entry name" value="CH_SF"/>
    <property type="match status" value="1"/>
</dbReference>
<proteinExistence type="predicted"/>
<comment type="caution">
    <text evidence="2">The sequence shown here is derived from an EMBL/GenBank/DDBJ whole genome shotgun (WGS) entry which is preliminary data.</text>
</comment>
<dbReference type="Pfam" id="PF00307">
    <property type="entry name" value="CH"/>
    <property type="match status" value="1"/>
</dbReference>
<protein>
    <recommendedName>
        <fullName evidence="1">Calponin-homology (CH) domain-containing protein</fullName>
    </recommendedName>
</protein>
<dbReference type="OMA" id="YCKLLEM"/>
<dbReference type="EMBL" id="JABSTR010000004">
    <property type="protein sequence ID" value="KAH9367245.1"/>
    <property type="molecule type" value="Genomic_DNA"/>
</dbReference>
<evidence type="ECO:0000313" key="2">
    <source>
        <dbReference type="EMBL" id="KAH9367245.1"/>
    </source>
</evidence>
<dbReference type="InterPro" id="IPR036872">
    <property type="entry name" value="CH_dom_sf"/>
</dbReference>
<feature type="domain" description="Calponin-homology (CH)" evidence="1">
    <location>
        <begin position="1"/>
        <end position="111"/>
    </location>
</feature>
<dbReference type="OrthoDB" id="641149at2759"/>
<evidence type="ECO:0000259" key="1">
    <source>
        <dbReference type="PROSITE" id="PS50021"/>
    </source>
</evidence>
<sequence length="111" mass="12674">MISRDQLVAWINERLRSSFTVFEDLSSGEYYCKLLEMLSAGSLPLTKVRDSAKLERDRIRNFELLQHGLETAGLPKTVLIEGLIASRFRESYELVKCDTSSPSSPRINESY</sequence>
<gene>
    <name evidence="2" type="ORF">HPB48_007281</name>
</gene>
<reference evidence="2 3" key="1">
    <citation type="journal article" date="2020" name="Cell">
        <title>Large-Scale Comparative Analyses of Tick Genomes Elucidate Their Genetic Diversity and Vector Capacities.</title>
        <authorList>
            <consortium name="Tick Genome and Microbiome Consortium (TIGMIC)"/>
            <person name="Jia N."/>
            <person name="Wang J."/>
            <person name="Shi W."/>
            <person name="Du L."/>
            <person name="Sun Y."/>
            <person name="Zhan W."/>
            <person name="Jiang J.F."/>
            <person name="Wang Q."/>
            <person name="Zhang B."/>
            <person name="Ji P."/>
            <person name="Bell-Sakyi L."/>
            <person name="Cui X.M."/>
            <person name="Yuan T.T."/>
            <person name="Jiang B.G."/>
            <person name="Yang W.F."/>
            <person name="Lam T.T."/>
            <person name="Chang Q.C."/>
            <person name="Ding S.J."/>
            <person name="Wang X.J."/>
            <person name="Zhu J.G."/>
            <person name="Ruan X.D."/>
            <person name="Zhao L."/>
            <person name="Wei J.T."/>
            <person name="Ye R.Z."/>
            <person name="Que T.C."/>
            <person name="Du C.H."/>
            <person name="Zhou Y.H."/>
            <person name="Cheng J.X."/>
            <person name="Dai P.F."/>
            <person name="Guo W.B."/>
            <person name="Han X.H."/>
            <person name="Huang E.J."/>
            <person name="Li L.F."/>
            <person name="Wei W."/>
            <person name="Gao Y.C."/>
            <person name="Liu J.Z."/>
            <person name="Shao H.Z."/>
            <person name="Wang X."/>
            <person name="Wang C.C."/>
            <person name="Yang T.C."/>
            <person name="Huo Q.B."/>
            <person name="Li W."/>
            <person name="Chen H.Y."/>
            <person name="Chen S.E."/>
            <person name="Zhou L.G."/>
            <person name="Ni X.B."/>
            <person name="Tian J.H."/>
            <person name="Sheng Y."/>
            <person name="Liu T."/>
            <person name="Pan Y.S."/>
            <person name="Xia L.Y."/>
            <person name="Li J."/>
            <person name="Zhao F."/>
            <person name="Cao W.C."/>
        </authorList>
    </citation>
    <scope>NUCLEOTIDE SEQUENCE [LARGE SCALE GENOMIC DNA]</scope>
    <source>
        <strain evidence="2">HaeL-2018</strain>
    </source>
</reference>
<dbReference type="VEuPathDB" id="VectorBase:HLOH_041153"/>
<accession>A0A9J6FVS3</accession>
<dbReference type="AlphaFoldDB" id="A0A9J6FVS3"/>
<evidence type="ECO:0000313" key="3">
    <source>
        <dbReference type="Proteomes" id="UP000821853"/>
    </source>
</evidence>
<name>A0A9J6FVS3_HAELO</name>
<dbReference type="PANTHER" id="PTHR10623">
    <property type="entry name" value="MICROTUBULE-ASSOCIATED PROTEIN RP/EB FAMILY MEMBER"/>
    <property type="match status" value="1"/>
</dbReference>
<dbReference type="Proteomes" id="UP000821853">
    <property type="component" value="Chromosome 2"/>
</dbReference>
<keyword evidence="3" id="KW-1185">Reference proteome</keyword>
<dbReference type="PROSITE" id="PS50021">
    <property type="entry name" value="CH"/>
    <property type="match status" value="1"/>
</dbReference>
<dbReference type="SUPFAM" id="SSF47576">
    <property type="entry name" value="Calponin-homology domain, CH-domain"/>
    <property type="match status" value="1"/>
</dbReference>
<dbReference type="GO" id="GO:0008017">
    <property type="term" value="F:microtubule binding"/>
    <property type="evidence" value="ECO:0007669"/>
    <property type="project" value="InterPro"/>
</dbReference>